<dbReference type="AlphaFoldDB" id="A0AAD5Q1E6"/>
<dbReference type="Proteomes" id="UP000820818">
    <property type="component" value="Linkage Group LG1"/>
</dbReference>
<protein>
    <recommendedName>
        <fullName evidence="2">DUF4789 domain-containing protein</fullName>
    </recommendedName>
</protein>
<comment type="caution">
    <text evidence="3">The sequence shown here is derived from an EMBL/GenBank/DDBJ whole genome shotgun (WGS) entry which is preliminary data.</text>
</comment>
<keyword evidence="1" id="KW-0732">Signal</keyword>
<dbReference type="PANTHER" id="PTHR21177">
    <property type="entry name" value="IP06524P-RELATED"/>
    <property type="match status" value="1"/>
</dbReference>
<dbReference type="EMBL" id="WJBH02000001">
    <property type="protein sequence ID" value="KAI9565543.1"/>
    <property type="molecule type" value="Genomic_DNA"/>
</dbReference>
<evidence type="ECO:0000313" key="3">
    <source>
        <dbReference type="EMBL" id="KAI9565543.1"/>
    </source>
</evidence>
<evidence type="ECO:0000256" key="1">
    <source>
        <dbReference type="SAM" id="SignalP"/>
    </source>
</evidence>
<feature type="signal peptide" evidence="1">
    <location>
        <begin position="1"/>
        <end position="16"/>
    </location>
</feature>
<keyword evidence="4" id="KW-1185">Reference proteome</keyword>
<proteinExistence type="predicted"/>
<dbReference type="PANTHER" id="PTHR21177:SF7">
    <property type="entry name" value="GH11627P"/>
    <property type="match status" value="1"/>
</dbReference>
<sequence length="387" mass="42911">MFVAVIFIAAFSLALASSPTYPSSPGTYYNSYPTYDAASVPQNGKPSNASFPDDGCGDYAVRFKDDGYCYPVLKKGPCKSLLYWVTVDPYTYEGKCTPRLCGRERVFVGRDGLCHDIYDTYECQGGRRLYYSAYGDPVCDCPIGQYPFPSDKDDCVPLFTQGPCPNDKVVTVSSSGKLECGSNTCPSLDRYYQDFLLQLVPAKESRIIGSDDDDDGFCYALGTRGPCSPSELFGYNIFQGEGQCLDMEDPTTPYFSSPEENARLDELYNHTSEEPVKKSVTFFRSQQLSRNRRQASFGIVQQSSIFPTSMLNPCQLGNRNGNNFKCTNPLVPSRPTRDVHRPSRPGFGCRPNDFLQANGQCGSDRGPASCGPSYQFDRATNSCRPRF</sequence>
<evidence type="ECO:0000259" key="2">
    <source>
        <dbReference type="Pfam" id="PF16033"/>
    </source>
</evidence>
<gene>
    <name evidence="3" type="ORF">GHT06_009335</name>
</gene>
<reference evidence="3 4" key="1">
    <citation type="submission" date="2022-05" db="EMBL/GenBank/DDBJ databases">
        <title>A multi-omics perspective on studying reproductive biology in Daphnia sinensis.</title>
        <authorList>
            <person name="Jia J."/>
        </authorList>
    </citation>
    <scope>NUCLEOTIDE SEQUENCE [LARGE SCALE GENOMIC DNA]</scope>
    <source>
        <strain evidence="3 4">WSL</strain>
    </source>
</reference>
<dbReference type="InterPro" id="IPR031993">
    <property type="entry name" value="DUF4789"/>
</dbReference>
<name>A0AAD5Q1E6_9CRUS</name>
<feature type="domain" description="DUF4789" evidence="2">
    <location>
        <begin position="122"/>
        <end position="227"/>
    </location>
</feature>
<accession>A0AAD5Q1E6</accession>
<feature type="chain" id="PRO_5042168010" description="DUF4789 domain-containing protein" evidence="1">
    <location>
        <begin position="17"/>
        <end position="387"/>
    </location>
</feature>
<dbReference type="Pfam" id="PF16033">
    <property type="entry name" value="DUF4789"/>
    <property type="match status" value="1"/>
</dbReference>
<evidence type="ECO:0000313" key="4">
    <source>
        <dbReference type="Proteomes" id="UP000820818"/>
    </source>
</evidence>
<organism evidence="3 4">
    <name type="scientific">Daphnia sinensis</name>
    <dbReference type="NCBI Taxonomy" id="1820382"/>
    <lineage>
        <taxon>Eukaryota</taxon>
        <taxon>Metazoa</taxon>
        <taxon>Ecdysozoa</taxon>
        <taxon>Arthropoda</taxon>
        <taxon>Crustacea</taxon>
        <taxon>Branchiopoda</taxon>
        <taxon>Diplostraca</taxon>
        <taxon>Cladocera</taxon>
        <taxon>Anomopoda</taxon>
        <taxon>Daphniidae</taxon>
        <taxon>Daphnia</taxon>
        <taxon>Daphnia similis group</taxon>
    </lineage>
</organism>